<evidence type="ECO:0000256" key="6">
    <source>
        <dbReference type="RuleBase" id="RU000382"/>
    </source>
</evidence>
<dbReference type="PANTHER" id="PTHR11999">
    <property type="entry name" value="GROUP II PYRIDOXAL-5-PHOSPHATE DECARBOXYLASE"/>
    <property type="match status" value="1"/>
</dbReference>
<evidence type="ECO:0000256" key="3">
    <source>
        <dbReference type="ARBA" id="ARBA00022793"/>
    </source>
</evidence>
<dbReference type="SUPFAM" id="SSF53383">
    <property type="entry name" value="PLP-dependent transferases"/>
    <property type="match status" value="1"/>
</dbReference>
<evidence type="ECO:0000256" key="1">
    <source>
        <dbReference type="ARBA" id="ARBA00001933"/>
    </source>
</evidence>
<organism evidence="7 8">
    <name type="scientific">Gaopeijia maritima</name>
    <dbReference type="NCBI Taxonomy" id="3119007"/>
    <lineage>
        <taxon>Bacteria</taxon>
        <taxon>Pseudomonadati</taxon>
        <taxon>Gemmatimonadota</taxon>
        <taxon>Longimicrobiia</taxon>
        <taxon>Gaopeijiales</taxon>
        <taxon>Gaopeijiaceae</taxon>
        <taxon>Gaopeijia</taxon>
    </lineage>
</organism>
<sequence>MSSPETDDPTGDIHPEEFRRFGHEVVDWIADYLAGVDRLPVMPDLEPGALRTALPDRAPESPESLEAVLADFREQVVPATTHWNHPSFHAYFANTASGPGILGEMLAAALNANAMVWRTSPSATELEEVVTDWVARMLGLPDDFRGVINDTASSSSLYALAAAREMRLPESWASGLAGAPPGRIYTSEEAHSSIRKAATTLGFGRDGVRAIATDDDFRMRPDALRDALEDDRAAGVRPVAVVATIGTTSTTAVDPVADIAPIAEEAGVWLHVDAAYAGPMAALPEFAAHFRGWERAHSIVVNPHKWLFTPMDCSLLYCRRPDQLRAAFSLTPEYLRTPELASGTNLMDYGVSLGRRFRALKLWFVLRRFGVDGMVSRLREHVRLTRVVQGWVEATPGWEVLAPCPFATLIFRHAPADLDEAALDRHNRALMERVNRSGVAFFSHTEVRGRIGLRFSIGNLRTTEAHLRRTWGALESAAAEG</sequence>
<evidence type="ECO:0000256" key="4">
    <source>
        <dbReference type="ARBA" id="ARBA00022898"/>
    </source>
</evidence>
<name>A0ABU9EBY5_9BACT</name>
<dbReference type="PROSITE" id="PS00392">
    <property type="entry name" value="DDC_GAD_HDC_YDC"/>
    <property type="match status" value="1"/>
</dbReference>
<comment type="similarity">
    <text evidence="2 6">Belongs to the group II decarboxylase family.</text>
</comment>
<comment type="caution">
    <text evidence="7">The sequence shown here is derived from an EMBL/GenBank/DDBJ whole genome shotgun (WGS) entry which is preliminary data.</text>
</comment>
<dbReference type="RefSeq" id="WP_405274500.1">
    <property type="nucleotide sequence ID" value="NZ_JBBHLI010000010.1"/>
</dbReference>
<gene>
    <name evidence="7" type="ORF">WI372_14715</name>
</gene>
<dbReference type="InterPro" id="IPR015424">
    <property type="entry name" value="PyrdxlP-dep_Trfase"/>
</dbReference>
<dbReference type="PRINTS" id="PR00800">
    <property type="entry name" value="YHDCRBOXLASE"/>
</dbReference>
<dbReference type="Proteomes" id="UP001484239">
    <property type="component" value="Unassembled WGS sequence"/>
</dbReference>
<dbReference type="EMBL" id="JBBHLI010000010">
    <property type="protein sequence ID" value="MEK9502243.1"/>
    <property type="molecule type" value="Genomic_DNA"/>
</dbReference>
<dbReference type="Gene3D" id="1.20.1340.10">
    <property type="entry name" value="dopa decarboxylase, N-terminal domain"/>
    <property type="match status" value="1"/>
</dbReference>
<evidence type="ECO:0000256" key="2">
    <source>
        <dbReference type="ARBA" id="ARBA00009533"/>
    </source>
</evidence>
<proteinExistence type="inferred from homology"/>
<dbReference type="InterPro" id="IPR015422">
    <property type="entry name" value="PyrdxlP-dep_Trfase_small"/>
</dbReference>
<dbReference type="Pfam" id="PF00282">
    <property type="entry name" value="Pyridoxal_deC"/>
    <property type="match status" value="1"/>
</dbReference>
<dbReference type="Gene3D" id="3.90.1150.10">
    <property type="entry name" value="Aspartate Aminotransferase, domain 1"/>
    <property type="match status" value="1"/>
</dbReference>
<evidence type="ECO:0000313" key="7">
    <source>
        <dbReference type="EMBL" id="MEK9502243.1"/>
    </source>
</evidence>
<reference evidence="7 8" key="1">
    <citation type="submission" date="2024-02" db="EMBL/GenBank/DDBJ databases">
        <title>A novel Gemmatimonadota bacterium.</title>
        <authorList>
            <person name="Du Z.-J."/>
            <person name="Ye Y.-Q."/>
        </authorList>
    </citation>
    <scope>NUCLEOTIDE SEQUENCE [LARGE SCALE GENOMIC DNA]</scope>
    <source>
        <strain evidence="7 8">DH-20</strain>
    </source>
</reference>
<dbReference type="InterPro" id="IPR010977">
    <property type="entry name" value="Aromatic_deC"/>
</dbReference>
<protein>
    <submittedName>
        <fullName evidence="7">Pyridoxal-dependent decarboxylase</fullName>
    </submittedName>
</protein>
<keyword evidence="8" id="KW-1185">Reference proteome</keyword>
<evidence type="ECO:0000256" key="5">
    <source>
        <dbReference type="ARBA" id="ARBA00023239"/>
    </source>
</evidence>
<dbReference type="PANTHER" id="PTHR11999:SF70">
    <property type="entry name" value="MIP05841P"/>
    <property type="match status" value="1"/>
</dbReference>
<evidence type="ECO:0000313" key="8">
    <source>
        <dbReference type="Proteomes" id="UP001484239"/>
    </source>
</evidence>
<keyword evidence="5 6" id="KW-0456">Lyase</keyword>
<keyword evidence="3" id="KW-0210">Decarboxylase</keyword>
<dbReference type="InterPro" id="IPR021115">
    <property type="entry name" value="Pyridoxal-P_BS"/>
</dbReference>
<accession>A0ABU9EBY5</accession>
<comment type="cofactor">
    <cofactor evidence="1 6">
        <name>pyridoxal 5'-phosphate</name>
        <dbReference type="ChEBI" id="CHEBI:597326"/>
    </cofactor>
</comment>
<dbReference type="InterPro" id="IPR002129">
    <property type="entry name" value="PyrdxlP-dep_de-COase"/>
</dbReference>
<dbReference type="Gene3D" id="3.40.640.10">
    <property type="entry name" value="Type I PLP-dependent aspartate aminotransferase-like (Major domain)"/>
    <property type="match status" value="1"/>
</dbReference>
<keyword evidence="4 6" id="KW-0663">Pyridoxal phosphate</keyword>
<dbReference type="InterPro" id="IPR015421">
    <property type="entry name" value="PyrdxlP-dep_Trfase_major"/>
</dbReference>